<dbReference type="RefSeq" id="XP_018231114.1">
    <property type="nucleotide sequence ID" value="XM_018372778.1"/>
</dbReference>
<dbReference type="GO" id="GO:0005789">
    <property type="term" value="C:endoplasmic reticulum membrane"/>
    <property type="evidence" value="ECO:0007669"/>
    <property type="project" value="UniProtKB-SubCell"/>
</dbReference>
<evidence type="ECO:0000256" key="1">
    <source>
        <dbReference type="ARBA" id="ARBA00004477"/>
    </source>
</evidence>
<evidence type="ECO:0000256" key="6">
    <source>
        <dbReference type="ARBA" id="ARBA00023136"/>
    </source>
</evidence>
<protein>
    <submittedName>
        <fullName evidence="8">Uncharacterized protein</fullName>
    </submittedName>
</protein>
<keyword evidence="4" id="KW-0256">Endoplasmic reticulum</keyword>
<accession>A0A0W4ZVL8</accession>
<proteinExistence type="inferred from homology"/>
<dbReference type="OrthoDB" id="205546at2759"/>
<comment type="similarity">
    <text evidence="2">Belongs to the INSIG family.</text>
</comment>
<evidence type="ECO:0000313" key="9">
    <source>
        <dbReference type="Proteomes" id="UP000053447"/>
    </source>
</evidence>
<evidence type="ECO:0000256" key="4">
    <source>
        <dbReference type="ARBA" id="ARBA00022824"/>
    </source>
</evidence>
<organism evidence="8 9">
    <name type="scientific">Pneumocystis jirovecii (strain RU7)</name>
    <name type="common">Human pneumocystis pneumonia agent</name>
    <dbReference type="NCBI Taxonomy" id="1408657"/>
    <lineage>
        <taxon>Eukaryota</taxon>
        <taxon>Fungi</taxon>
        <taxon>Dikarya</taxon>
        <taxon>Ascomycota</taxon>
        <taxon>Taphrinomycotina</taxon>
        <taxon>Pneumocystomycetes</taxon>
        <taxon>Pneumocystaceae</taxon>
        <taxon>Pneumocystis</taxon>
    </lineage>
</organism>
<feature type="transmembrane region" description="Helical" evidence="7">
    <location>
        <begin position="284"/>
        <end position="304"/>
    </location>
</feature>
<comment type="caution">
    <text evidence="8">The sequence shown here is derived from an EMBL/GenBank/DDBJ whole genome shotgun (WGS) entry which is preliminary data.</text>
</comment>
<dbReference type="STRING" id="1408657.A0A0W4ZVL8"/>
<feature type="transmembrane region" description="Helical" evidence="7">
    <location>
        <begin position="104"/>
        <end position="126"/>
    </location>
</feature>
<reference evidence="9" key="1">
    <citation type="journal article" date="2016" name="Nat. Commun.">
        <title>Genome analysis of three Pneumocystis species reveals adaptation mechanisms to life exclusively in mammalian hosts.</title>
        <authorList>
            <person name="Ma L."/>
            <person name="Chen Z."/>
            <person name="Huang D.W."/>
            <person name="Kutty G."/>
            <person name="Ishihara M."/>
            <person name="Wang H."/>
            <person name="Abouelleil A."/>
            <person name="Bishop L."/>
            <person name="Davey E."/>
            <person name="Deng R."/>
            <person name="Deng X."/>
            <person name="Fan L."/>
            <person name="Fantoni G."/>
            <person name="Fitzgerald M."/>
            <person name="Gogineni E."/>
            <person name="Goldberg J.M."/>
            <person name="Handley G."/>
            <person name="Hu X."/>
            <person name="Huber C."/>
            <person name="Jiao X."/>
            <person name="Jones K."/>
            <person name="Levin J.Z."/>
            <person name="Liu Y."/>
            <person name="Macdonald P."/>
            <person name="Melnikov A."/>
            <person name="Raley C."/>
            <person name="Sassi M."/>
            <person name="Sherman B.T."/>
            <person name="Song X."/>
            <person name="Sykes S."/>
            <person name="Tran B."/>
            <person name="Walsh L."/>
            <person name="Xia Y."/>
            <person name="Yang J."/>
            <person name="Young S."/>
            <person name="Zeng Q."/>
            <person name="Zheng X."/>
            <person name="Stephens R."/>
            <person name="Nusbaum C."/>
            <person name="Birren B.W."/>
            <person name="Azadi P."/>
            <person name="Lempicki R.A."/>
            <person name="Cuomo C.A."/>
            <person name="Kovacs J.A."/>
        </authorList>
    </citation>
    <scope>NUCLEOTIDE SEQUENCE [LARGE SCALE GENOMIC DNA]</scope>
    <source>
        <strain evidence="9">RU7</strain>
    </source>
</reference>
<dbReference type="PANTHER" id="PTHR15301">
    <property type="entry name" value="INSULIN-INDUCED GENE 1"/>
    <property type="match status" value="1"/>
</dbReference>
<feature type="transmembrane region" description="Helical" evidence="7">
    <location>
        <begin position="246"/>
        <end position="264"/>
    </location>
</feature>
<evidence type="ECO:0000256" key="5">
    <source>
        <dbReference type="ARBA" id="ARBA00022989"/>
    </source>
</evidence>
<evidence type="ECO:0000256" key="2">
    <source>
        <dbReference type="ARBA" id="ARBA00007475"/>
    </source>
</evidence>
<evidence type="ECO:0000256" key="3">
    <source>
        <dbReference type="ARBA" id="ARBA00022692"/>
    </source>
</evidence>
<dbReference type="EMBL" id="LFWA01000002">
    <property type="protein sequence ID" value="KTW32422.1"/>
    <property type="molecule type" value="Genomic_DNA"/>
</dbReference>
<dbReference type="AlphaFoldDB" id="A0A0W4ZVL8"/>
<feature type="transmembrane region" description="Helical" evidence="7">
    <location>
        <begin position="146"/>
        <end position="166"/>
    </location>
</feature>
<name>A0A0W4ZVL8_PNEJ7</name>
<dbReference type="InterPro" id="IPR025929">
    <property type="entry name" value="INSIG_fam"/>
</dbReference>
<sequence length="307" mass="34740">MSSTALVKDTLRRSDSYESCYNRSLFNLNGNQTLQEDGSTSISEIFLRRKNQSFLHLNAFSDCSSALFSIYAPLGEEPETPKTFFEKKVEKKVRSCSSLLLTKFGLFLAKLTVLYVWGYSIAVFVFHTQTKQKATSTCNFQILTHVPHFQVFYGLGTVLFGLLIPITDSITLKLRCTPISKSVSHTESQKSRCMEISETIRVFTTSMGIVYAFAKLSWVLDVKTPLFLVFVGFFMWFIFDRAQTGLFLSSIMSVLFTIVILSFPSDIFRNNNSMSKETISIKSWVLGFLFSSCITAGNIGRRLFGHI</sequence>
<dbReference type="GO" id="GO:0016126">
    <property type="term" value="P:sterol biosynthetic process"/>
    <property type="evidence" value="ECO:0007669"/>
    <property type="project" value="TreeGrafter"/>
</dbReference>
<feature type="transmembrane region" description="Helical" evidence="7">
    <location>
        <begin position="222"/>
        <end position="239"/>
    </location>
</feature>
<keyword evidence="9" id="KW-1185">Reference proteome</keyword>
<dbReference type="Proteomes" id="UP000053447">
    <property type="component" value="Unassembled WGS sequence"/>
</dbReference>
<comment type="subcellular location">
    <subcellularLocation>
        <location evidence="1">Endoplasmic reticulum membrane</location>
        <topology evidence="1">Multi-pass membrane protein</topology>
    </subcellularLocation>
</comment>
<dbReference type="PANTHER" id="PTHR15301:SF3">
    <property type="entry name" value="PROTEIN NSG1-RELATED"/>
    <property type="match status" value="1"/>
</dbReference>
<dbReference type="Pfam" id="PF07281">
    <property type="entry name" value="INSIG"/>
    <property type="match status" value="1"/>
</dbReference>
<evidence type="ECO:0000313" key="8">
    <source>
        <dbReference type="EMBL" id="KTW32422.1"/>
    </source>
</evidence>
<keyword evidence="6 7" id="KW-0472">Membrane</keyword>
<keyword evidence="5 7" id="KW-1133">Transmembrane helix</keyword>
<dbReference type="GeneID" id="28939033"/>
<gene>
    <name evidence="8" type="ORF">T551_00512</name>
</gene>
<keyword evidence="3 7" id="KW-0812">Transmembrane</keyword>
<evidence type="ECO:0000256" key="7">
    <source>
        <dbReference type="SAM" id="Phobius"/>
    </source>
</evidence>
<dbReference type="VEuPathDB" id="FungiDB:T551_00512"/>